<evidence type="ECO:0000313" key="3">
    <source>
        <dbReference type="EMBL" id="MCD7463012.1"/>
    </source>
</evidence>
<dbReference type="PANTHER" id="PTHR11614">
    <property type="entry name" value="PHOSPHOLIPASE-RELATED"/>
    <property type="match status" value="1"/>
</dbReference>
<evidence type="ECO:0000256" key="1">
    <source>
        <dbReference type="SAM" id="Phobius"/>
    </source>
</evidence>
<keyword evidence="1" id="KW-0472">Membrane</keyword>
<comment type="caution">
    <text evidence="3">The sequence shown here is derived from an EMBL/GenBank/DDBJ whole genome shotgun (WGS) entry which is preliminary data.</text>
</comment>
<dbReference type="SUPFAM" id="SSF53474">
    <property type="entry name" value="alpha/beta-Hydrolases"/>
    <property type="match status" value="1"/>
</dbReference>
<dbReference type="InterPro" id="IPR051044">
    <property type="entry name" value="MAG_DAG_Lipase"/>
</dbReference>
<dbReference type="InterPro" id="IPR029058">
    <property type="entry name" value="AB_hydrolase_fold"/>
</dbReference>
<dbReference type="InterPro" id="IPR022742">
    <property type="entry name" value="Hydrolase_4"/>
</dbReference>
<dbReference type="Proteomes" id="UP000823775">
    <property type="component" value="Unassembled WGS sequence"/>
</dbReference>
<gene>
    <name evidence="3" type="ORF">HAX54_049788</name>
</gene>
<sequence>MKGMENQKDYKDMYLALMLLLMIVLIIIPPFLIADEMRPHPMVISVLTKLCNFIPTWKIIPTQDVVDSAFRDPQVRKEIRNNPYCYKGKPRLQTGYQLLRVSMDLEQRLEEVTLPFLIVHGEEDTVTDPSVSKLLYEKASSLDKSFKLYPGMWHSLSYGEFPENRDIVFSDIVAWLNEKINMGNSRLERQQKQANDHNLQKKISSS</sequence>
<name>A0ABS8SVG1_DATST</name>
<keyword evidence="1" id="KW-1133">Transmembrane helix</keyword>
<protein>
    <recommendedName>
        <fullName evidence="2">Serine aminopeptidase S33 domain-containing protein</fullName>
    </recommendedName>
</protein>
<reference evidence="3 4" key="1">
    <citation type="journal article" date="2021" name="BMC Genomics">
        <title>Datura genome reveals duplications of psychoactive alkaloid biosynthetic genes and high mutation rate following tissue culture.</title>
        <authorList>
            <person name="Rajewski A."/>
            <person name="Carter-House D."/>
            <person name="Stajich J."/>
            <person name="Litt A."/>
        </authorList>
    </citation>
    <scope>NUCLEOTIDE SEQUENCE [LARGE SCALE GENOMIC DNA]</scope>
    <source>
        <strain evidence="3">AR-01</strain>
    </source>
</reference>
<feature type="domain" description="Serine aminopeptidase S33" evidence="2">
    <location>
        <begin position="26"/>
        <end position="156"/>
    </location>
</feature>
<accession>A0ABS8SVG1</accession>
<organism evidence="3 4">
    <name type="scientific">Datura stramonium</name>
    <name type="common">Jimsonweed</name>
    <name type="synonym">Common thornapple</name>
    <dbReference type="NCBI Taxonomy" id="4076"/>
    <lineage>
        <taxon>Eukaryota</taxon>
        <taxon>Viridiplantae</taxon>
        <taxon>Streptophyta</taxon>
        <taxon>Embryophyta</taxon>
        <taxon>Tracheophyta</taxon>
        <taxon>Spermatophyta</taxon>
        <taxon>Magnoliopsida</taxon>
        <taxon>eudicotyledons</taxon>
        <taxon>Gunneridae</taxon>
        <taxon>Pentapetalae</taxon>
        <taxon>asterids</taxon>
        <taxon>lamiids</taxon>
        <taxon>Solanales</taxon>
        <taxon>Solanaceae</taxon>
        <taxon>Solanoideae</taxon>
        <taxon>Datureae</taxon>
        <taxon>Datura</taxon>
    </lineage>
</organism>
<keyword evidence="4" id="KW-1185">Reference proteome</keyword>
<dbReference type="EMBL" id="JACEIK010000853">
    <property type="protein sequence ID" value="MCD7463012.1"/>
    <property type="molecule type" value="Genomic_DNA"/>
</dbReference>
<dbReference type="Pfam" id="PF12146">
    <property type="entry name" value="Hydrolase_4"/>
    <property type="match status" value="1"/>
</dbReference>
<feature type="transmembrane region" description="Helical" evidence="1">
    <location>
        <begin position="12"/>
        <end position="33"/>
    </location>
</feature>
<dbReference type="Gene3D" id="3.40.50.1820">
    <property type="entry name" value="alpha/beta hydrolase"/>
    <property type="match status" value="1"/>
</dbReference>
<evidence type="ECO:0000313" key="4">
    <source>
        <dbReference type="Proteomes" id="UP000823775"/>
    </source>
</evidence>
<evidence type="ECO:0000259" key="2">
    <source>
        <dbReference type="Pfam" id="PF12146"/>
    </source>
</evidence>
<keyword evidence="1" id="KW-0812">Transmembrane</keyword>
<proteinExistence type="predicted"/>